<keyword evidence="1" id="KW-1133">Transmembrane helix</keyword>
<dbReference type="Proteomes" id="UP000887565">
    <property type="component" value="Unplaced"/>
</dbReference>
<sequence length="110" mass="12674">MNEKRKNKIGACKKQLGETLHAFQLQAFLNSILCDISLTLDKFLNQTAFEPQLELEICCHLMIQKFVKKNFAHYVVVCFPRIFVIFVKAHMRPAGGKWREQRGPLAAVLL</sequence>
<evidence type="ECO:0000313" key="2">
    <source>
        <dbReference type="Proteomes" id="UP000887565"/>
    </source>
</evidence>
<dbReference type="WBParaSite" id="nRc.2.0.1.t17209-RA">
    <property type="protein sequence ID" value="nRc.2.0.1.t17209-RA"/>
    <property type="gene ID" value="nRc.2.0.1.g17209"/>
</dbReference>
<accession>A0A915IUZ1</accession>
<name>A0A915IUZ1_ROMCU</name>
<keyword evidence="1" id="KW-0812">Transmembrane</keyword>
<keyword evidence="2" id="KW-1185">Reference proteome</keyword>
<organism evidence="2 3">
    <name type="scientific">Romanomermis culicivorax</name>
    <name type="common">Nematode worm</name>
    <dbReference type="NCBI Taxonomy" id="13658"/>
    <lineage>
        <taxon>Eukaryota</taxon>
        <taxon>Metazoa</taxon>
        <taxon>Ecdysozoa</taxon>
        <taxon>Nematoda</taxon>
        <taxon>Enoplea</taxon>
        <taxon>Dorylaimia</taxon>
        <taxon>Mermithida</taxon>
        <taxon>Mermithoidea</taxon>
        <taxon>Mermithidae</taxon>
        <taxon>Romanomermis</taxon>
    </lineage>
</organism>
<dbReference type="AlphaFoldDB" id="A0A915IUZ1"/>
<protein>
    <submittedName>
        <fullName evidence="3">Uncharacterized protein</fullName>
    </submittedName>
</protein>
<evidence type="ECO:0000256" key="1">
    <source>
        <dbReference type="SAM" id="Phobius"/>
    </source>
</evidence>
<reference evidence="3" key="1">
    <citation type="submission" date="2022-11" db="UniProtKB">
        <authorList>
            <consortium name="WormBaseParasite"/>
        </authorList>
    </citation>
    <scope>IDENTIFICATION</scope>
</reference>
<feature type="transmembrane region" description="Helical" evidence="1">
    <location>
        <begin position="71"/>
        <end position="91"/>
    </location>
</feature>
<proteinExistence type="predicted"/>
<keyword evidence="1" id="KW-0472">Membrane</keyword>
<evidence type="ECO:0000313" key="3">
    <source>
        <dbReference type="WBParaSite" id="nRc.2.0.1.t17209-RA"/>
    </source>
</evidence>